<dbReference type="Gene3D" id="2.60.120.260">
    <property type="entry name" value="Galactose-binding domain-like"/>
    <property type="match status" value="2"/>
</dbReference>
<dbReference type="PANTHER" id="PTHR30600:SF4">
    <property type="entry name" value="CYTOCHROME C DOMAIN-CONTAINING PROTEIN"/>
    <property type="match status" value="1"/>
</dbReference>
<dbReference type="PROSITE" id="PS51007">
    <property type="entry name" value="CYTC"/>
    <property type="match status" value="1"/>
</dbReference>
<evidence type="ECO:0000256" key="3">
    <source>
        <dbReference type="ARBA" id="ARBA00023004"/>
    </source>
</evidence>
<dbReference type="EMBL" id="JAXCLA010000002">
    <property type="protein sequence ID" value="MDY0743741.1"/>
    <property type="molecule type" value="Genomic_DNA"/>
</dbReference>
<evidence type="ECO:0000256" key="2">
    <source>
        <dbReference type="ARBA" id="ARBA00022723"/>
    </source>
</evidence>
<reference evidence="8 9" key="1">
    <citation type="submission" date="2023-11" db="EMBL/GenBank/DDBJ databases">
        <title>Paucibacter sp. nov., isolated from fresh soil in Korea.</title>
        <authorList>
            <person name="Le N.T.T."/>
        </authorList>
    </citation>
    <scope>NUCLEOTIDE SEQUENCE [LARGE SCALE GENOMIC DNA]</scope>
    <source>
        <strain evidence="8 9">R3-3</strain>
    </source>
</reference>
<dbReference type="InterPro" id="IPR000421">
    <property type="entry name" value="FA58C"/>
</dbReference>
<dbReference type="InterPro" id="IPR051395">
    <property type="entry name" value="Cytochrome_c_Peroxidase/MauG"/>
</dbReference>
<feature type="domain" description="F5/8 type C" evidence="6">
    <location>
        <begin position="53"/>
        <end position="193"/>
    </location>
</feature>
<dbReference type="InterPro" id="IPR036909">
    <property type="entry name" value="Cyt_c-like_dom_sf"/>
</dbReference>
<dbReference type="PROSITE" id="PS50022">
    <property type="entry name" value="FA58C_3"/>
    <property type="match status" value="2"/>
</dbReference>
<evidence type="ECO:0000313" key="8">
    <source>
        <dbReference type="EMBL" id="MDY0743741.1"/>
    </source>
</evidence>
<proteinExistence type="predicted"/>
<feature type="domain" description="F5/8 type C" evidence="6">
    <location>
        <begin position="208"/>
        <end position="349"/>
    </location>
</feature>
<keyword evidence="1 4" id="KW-0349">Heme</keyword>
<accession>A0ABU5DBT6</accession>
<dbReference type="Proteomes" id="UP001285263">
    <property type="component" value="Unassembled WGS sequence"/>
</dbReference>
<evidence type="ECO:0000256" key="1">
    <source>
        <dbReference type="ARBA" id="ARBA00022617"/>
    </source>
</evidence>
<protein>
    <submittedName>
        <fullName evidence="8">Di-heme oxidoredictase family protein</fullName>
    </submittedName>
</protein>
<dbReference type="InterPro" id="IPR008979">
    <property type="entry name" value="Galactose-bd-like_sf"/>
</dbReference>
<comment type="caution">
    <text evidence="8">The sequence shown here is derived from an EMBL/GenBank/DDBJ whole genome shotgun (WGS) entry which is preliminary data.</text>
</comment>
<dbReference type="Gene3D" id="1.10.760.10">
    <property type="entry name" value="Cytochrome c-like domain"/>
    <property type="match status" value="1"/>
</dbReference>
<feature type="compositionally biased region" description="Pro residues" evidence="5">
    <location>
        <begin position="197"/>
        <end position="218"/>
    </location>
</feature>
<dbReference type="SUPFAM" id="SSF49785">
    <property type="entry name" value="Galactose-binding domain-like"/>
    <property type="match status" value="2"/>
</dbReference>
<dbReference type="Pfam" id="PF06537">
    <property type="entry name" value="DHOR"/>
    <property type="match status" value="1"/>
</dbReference>
<feature type="region of interest" description="Disordered" evidence="5">
    <location>
        <begin position="194"/>
        <end position="246"/>
    </location>
</feature>
<dbReference type="PANTHER" id="PTHR30600">
    <property type="entry name" value="CYTOCHROME C PEROXIDASE-RELATED"/>
    <property type="match status" value="1"/>
</dbReference>
<dbReference type="InterPro" id="IPR010538">
    <property type="entry name" value="DHOR"/>
</dbReference>
<evidence type="ECO:0000256" key="4">
    <source>
        <dbReference type="PROSITE-ProRule" id="PRU00433"/>
    </source>
</evidence>
<dbReference type="PROSITE" id="PS51257">
    <property type="entry name" value="PROKAR_LIPOPROTEIN"/>
    <property type="match status" value="1"/>
</dbReference>
<keyword evidence="9" id="KW-1185">Reference proteome</keyword>
<dbReference type="Pfam" id="PF00754">
    <property type="entry name" value="F5_F8_type_C"/>
    <property type="match status" value="2"/>
</dbReference>
<dbReference type="InterPro" id="IPR009056">
    <property type="entry name" value="Cyt_c-like_dom"/>
</dbReference>
<feature type="region of interest" description="Disordered" evidence="5">
    <location>
        <begin position="71"/>
        <end position="90"/>
    </location>
</feature>
<organism evidence="8 9">
    <name type="scientific">Roseateles agri</name>
    <dbReference type="NCBI Taxonomy" id="3098619"/>
    <lineage>
        <taxon>Bacteria</taxon>
        <taxon>Pseudomonadati</taxon>
        <taxon>Pseudomonadota</taxon>
        <taxon>Betaproteobacteria</taxon>
        <taxon>Burkholderiales</taxon>
        <taxon>Sphaerotilaceae</taxon>
        <taxon>Roseateles</taxon>
    </lineage>
</organism>
<evidence type="ECO:0000313" key="9">
    <source>
        <dbReference type="Proteomes" id="UP001285263"/>
    </source>
</evidence>
<gene>
    <name evidence="8" type="ORF">SNE35_04455</name>
</gene>
<evidence type="ECO:0000256" key="5">
    <source>
        <dbReference type="SAM" id="MobiDB-lite"/>
    </source>
</evidence>
<name>A0ABU5DBT6_9BURK</name>
<keyword evidence="2 4" id="KW-0479">Metal-binding</keyword>
<evidence type="ECO:0000259" key="7">
    <source>
        <dbReference type="PROSITE" id="PS51007"/>
    </source>
</evidence>
<dbReference type="SUPFAM" id="SSF46626">
    <property type="entry name" value="Cytochrome c"/>
    <property type="match status" value="1"/>
</dbReference>
<feature type="domain" description="Cytochrome c" evidence="7">
    <location>
        <begin position="948"/>
        <end position="1083"/>
    </location>
</feature>
<dbReference type="RefSeq" id="WP_320421659.1">
    <property type="nucleotide sequence ID" value="NZ_JAXCLA010000002.1"/>
</dbReference>
<keyword evidence="3 4" id="KW-0408">Iron</keyword>
<evidence type="ECO:0000259" key="6">
    <source>
        <dbReference type="PROSITE" id="PS50022"/>
    </source>
</evidence>
<sequence>MRKNSNAMREAGLRLLPIALAVGLSACGGGSGSDGASADAQPSATGMAKAMAVTGSADGGDGASVEQALTPVSASSSSNERGDLNAGAAIDHDDNTRWGSGFSDDQSLTLDYGKTVAITRVRISWERAHAKQYLLQVSDDGTNWTTIKTINDSRGGIEDWTGLAGSGRYLRMQGVTRDGQYGYSIFEIQAFTGTPVTAPPPAPAPSPAPSPAPAPSDPTQPGQPLKPITATSSALENGGMPATNAIDGKADTRWASAFDDGAWIQFDFGAKTPLGYMKLSWENAYGKEYSILASDDGKTWTQLRYVTNGHGGVEEFFNLGASARYVRLQGVARATQYGYSLFEVEFKSPGSDNTIAETPTSPLKFPANGSALAPLPPAPAPLETVQFSLPDGTLVTRFGVRGFARHGRERGEEWNEIGYGPNETVDPVTGLPVDKGPGNFLTFVPQYFKNRTWGFEVIDNSRVAGVTQPTLVVNQYNQVDFLPGGVAFFRAFDRPGVTGYGWMAPGELADQSVTICKPVPYPADGKLASPGGINNGCTLRIKGYPGHADLGADGFPNGKDVPGRALVVGDVIEVSPSMFSTTDAMQAKGDNGGIRYYASEWTYVVGTGLRPWYGVQPRLNSVPLPDSTLSGGVGSVSYNYSDNGLFMFQQPQNNLGMQNMQRFVEGRRLVHTNFTTGDHNEPGNDRYQPAVGMQGTRFNQSACIACHVNNGRSPAPAALNQKLDTMSVLTAILDASGKQVPHPRYGTNIQMNALSATGTPQDWGNAARVASFDVHSVKLADGTAVELRAPKLSFDGPAPTLYSLRAAQPMIGVGLLEAVPEADILARARSTPDEDGVKGQPNYVYDPESGIVRLGRFGWKAGKATLRQQAASALLQDMAVTSTVYPSRDCTRGPDACTSGAKAAGLSEADLQSVTRYLSMVAVPAQRSLASGFPKGVAPLDEHRVDPQQVTVGSNVFKALRCQACHAVEMKTGTGHLLAELRGQTIRPFTDLLLHDMGPGLADKFAEGQATGAMWRTAPLWGIGYTDKVMGPNGQAGYLHDGRARNLTEAIEWHGGEADKSRARFEALGKSDRDALIAFLRSL</sequence>